<dbReference type="PANTHER" id="PTHR10010">
    <property type="entry name" value="SOLUTE CARRIER FAMILY 34 SODIUM PHOSPHATE , MEMBER 2-RELATED"/>
    <property type="match status" value="1"/>
</dbReference>
<keyword evidence="2" id="KW-1003">Cell membrane</keyword>
<evidence type="ECO:0000259" key="7">
    <source>
        <dbReference type="Pfam" id="PF01895"/>
    </source>
</evidence>
<dbReference type="InterPro" id="IPR038078">
    <property type="entry name" value="PhoU-like_sf"/>
</dbReference>
<keyword evidence="5 6" id="KW-0472">Membrane</keyword>
<dbReference type="NCBIfam" id="NF037997">
    <property type="entry name" value="Na_Pi_symport"/>
    <property type="match status" value="1"/>
</dbReference>
<feature type="transmembrane region" description="Helical" evidence="6">
    <location>
        <begin position="173"/>
        <end position="192"/>
    </location>
</feature>
<organism evidence="8 9">
    <name type="scientific">Psychrilyobacter piezotolerans</name>
    <dbReference type="NCBI Taxonomy" id="2293438"/>
    <lineage>
        <taxon>Bacteria</taxon>
        <taxon>Fusobacteriati</taxon>
        <taxon>Fusobacteriota</taxon>
        <taxon>Fusobacteriia</taxon>
        <taxon>Fusobacteriales</taxon>
        <taxon>Fusobacteriaceae</taxon>
        <taxon>Psychrilyobacter</taxon>
    </lineage>
</organism>
<dbReference type="Gene3D" id="1.20.58.220">
    <property type="entry name" value="Phosphate transport system protein phou homolog 2, domain 2"/>
    <property type="match status" value="1"/>
</dbReference>
<comment type="subcellular location">
    <subcellularLocation>
        <location evidence="1">Cell membrane</location>
        <topology evidence="1">Multi-pass membrane protein</topology>
    </subcellularLocation>
</comment>
<feature type="domain" description="PhoU" evidence="7">
    <location>
        <begin position="457"/>
        <end position="539"/>
    </location>
</feature>
<name>A0ABX9KE49_9FUSO</name>
<dbReference type="SUPFAM" id="SSF109755">
    <property type="entry name" value="PhoU-like"/>
    <property type="match status" value="1"/>
</dbReference>
<dbReference type="Pfam" id="PF02690">
    <property type="entry name" value="Na_Pi_cotrans"/>
    <property type="match status" value="2"/>
</dbReference>
<evidence type="ECO:0000256" key="5">
    <source>
        <dbReference type="ARBA" id="ARBA00023136"/>
    </source>
</evidence>
<dbReference type="EMBL" id="QUAJ01000028">
    <property type="protein sequence ID" value="REI39911.1"/>
    <property type="molecule type" value="Genomic_DNA"/>
</dbReference>
<sequence length="542" mass="59727">MGLDIFFKVIGGLGVFLYGMHHMSGGMQKIAGTKIKSIIGLLTKNRVIACIVGVVVTAMVQSSSVSTVMTIGFVNASLMSLKQALGVILGANIGTTVTGWILVLKIGKYGLPMAGISAILYLFAKSEKVKTKFLTFMGLGMIFFGLELMSSGFKPLRTMPFFIELFHSFDATSGFGGVIAAALVGALLTAIVQSSSATLGITIVLASQGMINSETAVALVLGENVGTTITAMLASLGARANAKRAAIAHTVINVIGVIWVVSIFPYYLQFLSNFVNPVANVTKYIATAHTMFNVTNVLLFLPFIGYIAKMLEKMIVEKEEVVKKITHLDERMLETPDIVVEQTKVEINKIGTKIISAFDDIMKTFKENLPEDSKEFQNVVKLEDKMDIIQGEIASINSKVLTLDVEEPIIKKARKNIAISDQYESVTDYMKRIVFIHKRLLDNDQMLSKENLEDLGKIHTLSLDFFNYVDSSYKDENYNILVEATKRSAAISNLYKEIRRNHLDRMAETTKSPILVTGYMDILNHYKRLSDHSLTVVEILNI</sequence>
<gene>
    <name evidence="8" type="ORF">DYH56_12910</name>
</gene>
<evidence type="ECO:0000313" key="9">
    <source>
        <dbReference type="Proteomes" id="UP000263486"/>
    </source>
</evidence>
<evidence type="ECO:0000256" key="2">
    <source>
        <dbReference type="ARBA" id="ARBA00022475"/>
    </source>
</evidence>
<keyword evidence="3 6" id="KW-0812">Transmembrane</keyword>
<evidence type="ECO:0000256" key="3">
    <source>
        <dbReference type="ARBA" id="ARBA00022692"/>
    </source>
</evidence>
<dbReference type="InterPro" id="IPR026022">
    <property type="entry name" value="PhoU_dom"/>
</dbReference>
<feature type="transmembrane region" description="Helical" evidence="6">
    <location>
        <begin position="47"/>
        <end position="72"/>
    </location>
</feature>
<comment type="caution">
    <text evidence="8">The sequence shown here is derived from an EMBL/GenBank/DDBJ whole genome shotgun (WGS) entry which is preliminary data.</text>
</comment>
<feature type="transmembrane region" description="Helical" evidence="6">
    <location>
        <begin position="288"/>
        <end position="308"/>
    </location>
</feature>
<dbReference type="Pfam" id="PF01895">
    <property type="entry name" value="PhoU"/>
    <property type="match status" value="1"/>
</dbReference>
<dbReference type="InterPro" id="IPR003841">
    <property type="entry name" value="Na/Pi_transpt"/>
</dbReference>
<keyword evidence="4 6" id="KW-1133">Transmembrane helix</keyword>
<accession>A0ABX9KE49</accession>
<reference evidence="8 9" key="1">
    <citation type="submission" date="2018-08" db="EMBL/GenBank/DDBJ databases">
        <title>Draft genome sequence of Psychrilyobacter sp. strain SD5 isolated from Black Sea water.</title>
        <authorList>
            <person name="Yadav S."/>
            <person name="Villanueva L."/>
            <person name="Damste J.S.S."/>
        </authorList>
    </citation>
    <scope>NUCLEOTIDE SEQUENCE [LARGE SCALE GENOMIC DNA]</scope>
    <source>
        <strain evidence="8 9">SD5</strain>
    </source>
</reference>
<proteinExistence type="predicted"/>
<evidence type="ECO:0000256" key="6">
    <source>
        <dbReference type="SAM" id="Phobius"/>
    </source>
</evidence>
<dbReference type="NCBIfam" id="TIGR00704">
    <property type="entry name" value="NaPi_cotrn_rel"/>
    <property type="match status" value="1"/>
</dbReference>
<feature type="transmembrane region" description="Helical" evidence="6">
    <location>
        <begin position="133"/>
        <end position="153"/>
    </location>
</feature>
<protein>
    <submittedName>
        <fullName evidence="8">Na/Pi cotransporter family protein</fullName>
    </submittedName>
</protein>
<dbReference type="Proteomes" id="UP000263486">
    <property type="component" value="Unassembled WGS sequence"/>
</dbReference>
<keyword evidence="9" id="KW-1185">Reference proteome</keyword>
<evidence type="ECO:0000256" key="1">
    <source>
        <dbReference type="ARBA" id="ARBA00004651"/>
    </source>
</evidence>
<feature type="transmembrane region" description="Helical" evidence="6">
    <location>
        <begin position="84"/>
        <end position="104"/>
    </location>
</feature>
<dbReference type="InterPro" id="IPR004633">
    <property type="entry name" value="NaPi_cotrn-rel/YqeW-like"/>
</dbReference>
<feature type="transmembrane region" description="Helical" evidence="6">
    <location>
        <begin position="246"/>
        <end position="268"/>
    </location>
</feature>
<evidence type="ECO:0000313" key="8">
    <source>
        <dbReference type="EMBL" id="REI39911.1"/>
    </source>
</evidence>
<dbReference type="PANTHER" id="PTHR10010:SF46">
    <property type="entry name" value="SODIUM-DEPENDENT PHOSPHATE TRANSPORT PROTEIN 2B"/>
    <property type="match status" value="1"/>
</dbReference>
<dbReference type="RefSeq" id="WP_114643291.1">
    <property type="nucleotide sequence ID" value="NZ_JAACIO010000027.1"/>
</dbReference>
<feature type="transmembrane region" description="Helical" evidence="6">
    <location>
        <begin position="6"/>
        <end position="26"/>
    </location>
</feature>
<evidence type="ECO:0000256" key="4">
    <source>
        <dbReference type="ARBA" id="ARBA00022989"/>
    </source>
</evidence>